<keyword evidence="3" id="KW-0479">Metal-binding</keyword>
<protein>
    <submittedName>
        <fullName evidence="7">GTP 3',8-cyclase</fullName>
        <ecNumber evidence="7">4.1.99.22</ecNumber>
    </submittedName>
</protein>
<dbReference type="GO" id="GO:0051536">
    <property type="term" value="F:iron-sulfur cluster binding"/>
    <property type="evidence" value="ECO:0007669"/>
    <property type="project" value="UniProtKB-KW"/>
</dbReference>
<name>A0A5S9PZB7_9GAMM</name>
<dbReference type="PROSITE" id="PS51918">
    <property type="entry name" value="RADICAL_SAM"/>
    <property type="match status" value="1"/>
</dbReference>
<dbReference type="EMBL" id="CACSII010000016">
    <property type="protein sequence ID" value="CAA0109840.1"/>
    <property type="molecule type" value="Genomic_DNA"/>
</dbReference>
<dbReference type="SFLD" id="SFLDS00029">
    <property type="entry name" value="Radical_SAM"/>
    <property type="match status" value="1"/>
</dbReference>
<evidence type="ECO:0000256" key="1">
    <source>
        <dbReference type="ARBA" id="ARBA00001966"/>
    </source>
</evidence>
<dbReference type="GO" id="GO:0046872">
    <property type="term" value="F:metal ion binding"/>
    <property type="evidence" value="ECO:0007669"/>
    <property type="project" value="UniProtKB-KW"/>
</dbReference>
<gene>
    <name evidence="7" type="primary">moaA_1</name>
    <name evidence="7" type="ORF">DPBNPPHM_01325</name>
</gene>
<evidence type="ECO:0000256" key="4">
    <source>
        <dbReference type="ARBA" id="ARBA00023004"/>
    </source>
</evidence>
<evidence type="ECO:0000313" key="7">
    <source>
        <dbReference type="EMBL" id="CAA0109840.1"/>
    </source>
</evidence>
<proteinExistence type="predicted"/>
<dbReference type="SFLD" id="SFLDG01067">
    <property type="entry name" value="SPASM/twitch_domain_containing"/>
    <property type="match status" value="1"/>
</dbReference>
<keyword evidence="5" id="KW-0411">Iron-sulfur</keyword>
<feature type="domain" description="Radical SAM core" evidence="6">
    <location>
        <begin position="27"/>
        <end position="241"/>
    </location>
</feature>
<reference evidence="7 8" key="1">
    <citation type="submission" date="2019-11" db="EMBL/GenBank/DDBJ databases">
        <authorList>
            <person name="Holert J."/>
        </authorList>
    </citation>
    <scope>NUCLEOTIDE SEQUENCE [LARGE SCALE GENOMIC DNA]</scope>
    <source>
        <strain evidence="7">BC5_2</strain>
    </source>
</reference>
<comment type="cofactor">
    <cofactor evidence="1">
        <name>[4Fe-4S] cluster</name>
        <dbReference type="ChEBI" id="CHEBI:49883"/>
    </cofactor>
</comment>
<dbReference type="InterPro" id="IPR058240">
    <property type="entry name" value="rSAM_sf"/>
</dbReference>
<dbReference type="AlphaFoldDB" id="A0A5S9PZB7"/>
<dbReference type="OrthoDB" id="9810775at2"/>
<evidence type="ECO:0000259" key="6">
    <source>
        <dbReference type="PROSITE" id="PS51918"/>
    </source>
</evidence>
<dbReference type="InterPro" id="IPR007197">
    <property type="entry name" value="rSAM"/>
</dbReference>
<evidence type="ECO:0000313" key="8">
    <source>
        <dbReference type="Proteomes" id="UP000434580"/>
    </source>
</evidence>
<dbReference type="SUPFAM" id="SSF102114">
    <property type="entry name" value="Radical SAM enzymes"/>
    <property type="match status" value="1"/>
</dbReference>
<dbReference type="EC" id="4.1.99.22" evidence="7"/>
<keyword evidence="7" id="KW-0456">Lyase</keyword>
<dbReference type="PANTHER" id="PTHR11228">
    <property type="entry name" value="RADICAL SAM DOMAIN PROTEIN"/>
    <property type="match status" value="1"/>
</dbReference>
<dbReference type="Gene3D" id="3.20.20.70">
    <property type="entry name" value="Aldolase class I"/>
    <property type="match status" value="1"/>
</dbReference>
<evidence type="ECO:0000256" key="5">
    <source>
        <dbReference type="ARBA" id="ARBA00023014"/>
    </source>
</evidence>
<evidence type="ECO:0000256" key="3">
    <source>
        <dbReference type="ARBA" id="ARBA00022723"/>
    </source>
</evidence>
<dbReference type="Pfam" id="PF04055">
    <property type="entry name" value="Radical_SAM"/>
    <property type="match status" value="1"/>
</dbReference>
<dbReference type="CDD" id="cd01335">
    <property type="entry name" value="Radical_SAM"/>
    <property type="match status" value="1"/>
</dbReference>
<keyword evidence="2" id="KW-0949">S-adenosyl-L-methionine</keyword>
<dbReference type="Proteomes" id="UP000434580">
    <property type="component" value="Unassembled WGS sequence"/>
</dbReference>
<organism evidence="7 8">
    <name type="scientific">BD1-7 clade bacterium</name>
    <dbReference type="NCBI Taxonomy" id="2029982"/>
    <lineage>
        <taxon>Bacteria</taxon>
        <taxon>Pseudomonadati</taxon>
        <taxon>Pseudomonadota</taxon>
        <taxon>Gammaproteobacteria</taxon>
        <taxon>Cellvibrionales</taxon>
        <taxon>Spongiibacteraceae</taxon>
        <taxon>BD1-7 clade</taxon>
    </lineage>
</organism>
<sequence length="291" mass="32983">MIVLEDDTLSELKSSYKQQKERFLPEESPFSTLFVDITHRCNMACKNCYIPIRDLPDMPIDWLYTVLERLPRRTRIRLAGAEPTMREDLPEIISKVRALGHLPVVLTNGLKFGRHSYVKRLKSVGLRTVYLSLNGGLRDDLYETIDELACADRKLQALDNLLIEKMNVTTGTILVPGINDSHLPEFVDYLLERGVKDIHLRSVGAIGNYMKETPYDLDGLEDCLINALGKSTESLKKTGDSPSHREYLLGTSIKFQLTAWPDLGSSSRGRITPDGFVEPMFESIVLNEFSY</sequence>
<dbReference type="PANTHER" id="PTHR11228:SF7">
    <property type="entry name" value="PQQA PEPTIDE CYCLASE"/>
    <property type="match status" value="1"/>
</dbReference>
<dbReference type="InterPro" id="IPR013785">
    <property type="entry name" value="Aldolase_TIM"/>
</dbReference>
<evidence type="ECO:0000256" key="2">
    <source>
        <dbReference type="ARBA" id="ARBA00022691"/>
    </source>
</evidence>
<dbReference type="InterPro" id="IPR050377">
    <property type="entry name" value="Radical_SAM_PqqE_MftC-like"/>
</dbReference>
<accession>A0A5S9PZB7</accession>
<dbReference type="GO" id="GO:0061798">
    <property type="term" value="F:GTP 3',8'-cyclase activity"/>
    <property type="evidence" value="ECO:0007669"/>
    <property type="project" value="UniProtKB-EC"/>
</dbReference>
<keyword evidence="4" id="KW-0408">Iron</keyword>